<evidence type="ECO:0000256" key="10">
    <source>
        <dbReference type="PROSITE-ProRule" id="PRU00282"/>
    </source>
</evidence>
<keyword evidence="9 10" id="KW-0472">Membrane</keyword>
<evidence type="ECO:0000256" key="2">
    <source>
        <dbReference type="ARBA" id="ARBA00006375"/>
    </source>
</evidence>
<evidence type="ECO:0000256" key="7">
    <source>
        <dbReference type="ARBA" id="ARBA00022989"/>
    </source>
</evidence>
<evidence type="ECO:0000256" key="4">
    <source>
        <dbReference type="ARBA" id="ARBA00022692"/>
    </source>
</evidence>
<accession>A0A9P0MR73</accession>
<evidence type="ECO:0000313" key="13">
    <source>
        <dbReference type="EMBL" id="CAH1404228.1"/>
    </source>
</evidence>
<proteinExistence type="inferred from homology"/>
<feature type="region of interest" description="Disordered" evidence="12">
    <location>
        <begin position="393"/>
        <end position="423"/>
    </location>
</feature>
<evidence type="ECO:0000256" key="3">
    <source>
        <dbReference type="ARBA" id="ARBA00022448"/>
    </source>
</evidence>
<dbReference type="EMBL" id="OV725082">
    <property type="protein sequence ID" value="CAH1404228.1"/>
    <property type="molecule type" value="Genomic_DNA"/>
</dbReference>
<dbReference type="SUPFAM" id="SSF103506">
    <property type="entry name" value="Mitochondrial carrier"/>
    <property type="match status" value="1"/>
</dbReference>
<evidence type="ECO:0000256" key="11">
    <source>
        <dbReference type="RuleBase" id="RU000488"/>
    </source>
</evidence>
<dbReference type="PROSITE" id="PS50920">
    <property type="entry name" value="SOLCAR"/>
    <property type="match status" value="1"/>
</dbReference>
<protein>
    <recommendedName>
        <fullName evidence="15">Solute carrier family 25 member 46</fullName>
    </recommendedName>
</protein>
<dbReference type="Gene3D" id="1.50.40.10">
    <property type="entry name" value="Mitochondrial carrier domain"/>
    <property type="match status" value="1"/>
</dbReference>
<evidence type="ECO:0008006" key="15">
    <source>
        <dbReference type="Google" id="ProtNLM"/>
    </source>
</evidence>
<keyword evidence="14" id="KW-1185">Reference proteome</keyword>
<dbReference type="GO" id="GO:0005741">
    <property type="term" value="C:mitochondrial outer membrane"/>
    <property type="evidence" value="ECO:0007669"/>
    <property type="project" value="UniProtKB-SubCell"/>
</dbReference>
<dbReference type="InterPro" id="IPR023395">
    <property type="entry name" value="MCP_dom_sf"/>
</dbReference>
<comment type="similarity">
    <text evidence="2 11">Belongs to the mitochondrial carrier (TC 2.A.29) family.</text>
</comment>
<dbReference type="InterPro" id="IPR039158">
    <property type="entry name" value="SLC25A46"/>
</dbReference>
<keyword evidence="3 11" id="KW-0813">Transport</keyword>
<evidence type="ECO:0000256" key="12">
    <source>
        <dbReference type="SAM" id="MobiDB-lite"/>
    </source>
</evidence>
<dbReference type="Proteomes" id="UP001152798">
    <property type="component" value="Chromosome 6"/>
</dbReference>
<dbReference type="Pfam" id="PF00153">
    <property type="entry name" value="Mito_carr"/>
    <property type="match status" value="1"/>
</dbReference>
<keyword evidence="4 10" id="KW-0812">Transmembrane</keyword>
<evidence type="ECO:0000313" key="14">
    <source>
        <dbReference type="Proteomes" id="UP001152798"/>
    </source>
</evidence>
<dbReference type="InterPro" id="IPR018108">
    <property type="entry name" value="MCP_transmembrane"/>
</dbReference>
<evidence type="ECO:0000256" key="8">
    <source>
        <dbReference type="ARBA" id="ARBA00023128"/>
    </source>
</evidence>
<sequence>MAGMEGYFGPRSYNPNSSFREIYNDLEYERQLYRGTQRPNSIDLQPTFPKQIPNTVYEDDEFICLDAQIQKFIGVGIGVTTLITENLLSHPFLVLRRQCQVNHNAKRFHLVPFTLFPVIVHLHRSQGITTLWKGIGSVLLIRGMALAVEDIVSKVTNWPKEISWTTVSWKTMGQHILLKCITLAVITPFYSASLVETVQSDIASEKPGVFDVFREGIYRLVNISTPQKGRMLPVWNLVVPTVVHGAFKCMFQSLIKNFASACMQINCRQEFERKGAYPKDWMNQSLLQEIEVTAQLLSLIGADVLFYPLETILHRLHLQGTRTIIDNLDNGFSVVAILTRYEGMVDCYDTTMAQEGGAGLFKGFGALILQFSAHYAVLKLTKLLFTQVATFVKSSSPPPPPLEKLRTPVKPECNKEAVRTPIR</sequence>
<organism evidence="13 14">
    <name type="scientific">Nezara viridula</name>
    <name type="common">Southern green stink bug</name>
    <name type="synonym">Cimex viridulus</name>
    <dbReference type="NCBI Taxonomy" id="85310"/>
    <lineage>
        <taxon>Eukaryota</taxon>
        <taxon>Metazoa</taxon>
        <taxon>Ecdysozoa</taxon>
        <taxon>Arthropoda</taxon>
        <taxon>Hexapoda</taxon>
        <taxon>Insecta</taxon>
        <taxon>Pterygota</taxon>
        <taxon>Neoptera</taxon>
        <taxon>Paraneoptera</taxon>
        <taxon>Hemiptera</taxon>
        <taxon>Heteroptera</taxon>
        <taxon>Panheteroptera</taxon>
        <taxon>Pentatomomorpha</taxon>
        <taxon>Pentatomoidea</taxon>
        <taxon>Pentatomidae</taxon>
        <taxon>Pentatominae</taxon>
        <taxon>Nezara</taxon>
    </lineage>
</organism>
<feature type="compositionally biased region" description="Basic and acidic residues" evidence="12">
    <location>
        <begin position="412"/>
        <end position="423"/>
    </location>
</feature>
<evidence type="ECO:0000256" key="9">
    <source>
        <dbReference type="ARBA" id="ARBA00023136"/>
    </source>
</evidence>
<dbReference type="GO" id="GO:0090149">
    <property type="term" value="P:mitochondrial membrane fission"/>
    <property type="evidence" value="ECO:0007669"/>
    <property type="project" value="InterPro"/>
</dbReference>
<evidence type="ECO:0000256" key="6">
    <source>
        <dbReference type="ARBA" id="ARBA00022787"/>
    </source>
</evidence>
<dbReference type="OrthoDB" id="2403262at2759"/>
<evidence type="ECO:0000256" key="5">
    <source>
        <dbReference type="ARBA" id="ARBA00022737"/>
    </source>
</evidence>
<feature type="repeat" description="Solcar" evidence="10">
    <location>
        <begin position="290"/>
        <end position="388"/>
    </location>
</feature>
<dbReference type="AlphaFoldDB" id="A0A9P0MR73"/>
<name>A0A9P0MR73_NEZVI</name>
<dbReference type="PANTHER" id="PTHR21252:SF2">
    <property type="entry name" value="MITOCHONDRIAL OUTER MEMBRANE PROTEIN SLC25A46"/>
    <property type="match status" value="1"/>
</dbReference>
<keyword evidence="6" id="KW-1000">Mitochondrion outer membrane</keyword>
<evidence type="ECO:0000256" key="1">
    <source>
        <dbReference type="ARBA" id="ARBA00004374"/>
    </source>
</evidence>
<comment type="subcellular location">
    <subcellularLocation>
        <location evidence="1">Mitochondrion outer membrane</location>
        <topology evidence="1">Multi-pass membrane protein</topology>
    </subcellularLocation>
</comment>
<keyword evidence="7" id="KW-1133">Transmembrane helix</keyword>
<reference evidence="13" key="1">
    <citation type="submission" date="2022-01" db="EMBL/GenBank/DDBJ databases">
        <authorList>
            <person name="King R."/>
        </authorList>
    </citation>
    <scope>NUCLEOTIDE SEQUENCE</scope>
</reference>
<dbReference type="PANTHER" id="PTHR21252">
    <property type="entry name" value="TB1 PROTEIN-RELATED"/>
    <property type="match status" value="1"/>
</dbReference>
<keyword evidence="5" id="KW-0677">Repeat</keyword>
<keyword evidence="8" id="KW-0496">Mitochondrion</keyword>
<gene>
    <name evidence="13" type="ORF">NEZAVI_LOCUS12675</name>
</gene>